<dbReference type="AlphaFoldDB" id="A0A812RK25"/>
<sequence length="90" mass="9806">MCSPGFLAPWKDLPRTQAEAHVPVALGTAGWFVGEITAKADDYSPFPGSYSAFDEENQWVATSFAGWLFFALFGFQVASRFGDGFGDESK</sequence>
<protein>
    <submittedName>
        <fullName evidence="1">Uncharacterized protein</fullName>
    </submittedName>
</protein>
<organism evidence="1 2">
    <name type="scientific">Symbiodinium natans</name>
    <dbReference type="NCBI Taxonomy" id="878477"/>
    <lineage>
        <taxon>Eukaryota</taxon>
        <taxon>Sar</taxon>
        <taxon>Alveolata</taxon>
        <taxon>Dinophyceae</taxon>
        <taxon>Suessiales</taxon>
        <taxon>Symbiodiniaceae</taxon>
        <taxon>Symbiodinium</taxon>
    </lineage>
</organism>
<evidence type="ECO:0000313" key="1">
    <source>
        <dbReference type="EMBL" id="CAE7445668.1"/>
    </source>
</evidence>
<reference evidence="1" key="1">
    <citation type="submission" date="2021-02" db="EMBL/GenBank/DDBJ databases">
        <authorList>
            <person name="Dougan E. K."/>
            <person name="Rhodes N."/>
            <person name="Thang M."/>
            <person name="Chan C."/>
        </authorList>
    </citation>
    <scope>NUCLEOTIDE SEQUENCE</scope>
</reference>
<comment type="caution">
    <text evidence="1">The sequence shown here is derived from an EMBL/GenBank/DDBJ whole genome shotgun (WGS) entry which is preliminary data.</text>
</comment>
<accession>A0A812RK25</accession>
<evidence type="ECO:0000313" key="2">
    <source>
        <dbReference type="Proteomes" id="UP000604046"/>
    </source>
</evidence>
<name>A0A812RK25_9DINO</name>
<dbReference type="EMBL" id="CAJNDS010002352">
    <property type="protein sequence ID" value="CAE7445668.1"/>
    <property type="molecule type" value="Genomic_DNA"/>
</dbReference>
<dbReference type="Proteomes" id="UP000604046">
    <property type="component" value="Unassembled WGS sequence"/>
</dbReference>
<keyword evidence="2" id="KW-1185">Reference proteome</keyword>
<proteinExistence type="predicted"/>
<gene>
    <name evidence="1" type="ORF">SNAT2548_LOCUS24271</name>
</gene>